<evidence type="ECO:0000313" key="11">
    <source>
        <dbReference type="EMBL" id="MBA0870863.1"/>
    </source>
</evidence>
<dbReference type="Proteomes" id="UP000593576">
    <property type="component" value="Unassembled WGS sequence"/>
</dbReference>
<evidence type="ECO:0000259" key="10">
    <source>
        <dbReference type="Pfam" id="PF14681"/>
    </source>
</evidence>
<dbReference type="GO" id="GO:0005525">
    <property type="term" value="F:GTP binding"/>
    <property type="evidence" value="ECO:0007669"/>
    <property type="project" value="UniProtKB-KW"/>
</dbReference>
<keyword evidence="5" id="KW-0021">Allosteric enzyme</keyword>
<accession>A0A7J9MID6</accession>
<gene>
    <name evidence="11" type="ORF">Goshw_018034</name>
</gene>
<name>A0A7J9MID6_GOSSC</name>
<evidence type="ECO:0000256" key="5">
    <source>
        <dbReference type="ARBA" id="ARBA00022533"/>
    </source>
</evidence>
<comment type="caution">
    <text evidence="11">The sequence shown here is derived from an EMBL/GenBank/DDBJ whole genome shotgun (WGS) entry which is preliminary data.</text>
</comment>
<dbReference type="EMBL" id="JABFAF010000011">
    <property type="protein sequence ID" value="MBA0870863.1"/>
    <property type="molecule type" value="Genomic_DNA"/>
</dbReference>
<keyword evidence="6" id="KW-0328">Glycosyltransferase</keyword>
<sequence length="211" mass="23839">MVQIRGMHTLIRDREISKHDFVFYSDQLIRLVVEHGLGHLPFTEKQVITPTASVYTRIDFAKSCVVFPLFEGFLLFIYYSGESMENALRACCKGLKIGKILIHRDGDNGKHLIYEKLPKDISERHVLLLDPVLATGNSANHAIELLVQKRVPESHIIFLNLISAPEGIHCVCKRFPSLKIVTSEIDVALNGEFRVIPGMGEFGDRYFGSDD</sequence>
<reference evidence="11 12" key="1">
    <citation type="journal article" date="2019" name="Genome Biol. Evol.">
        <title>Insights into the evolution of the New World diploid cottons (Gossypium, subgenus Houzingenia) based on genome sequencing.</title>
        <authorList>
            <person name="Grover C.E."/>
            <person name="Arick M.A. 2nd"/>
            <person name="Thrash A."/>
            <person name="Conover J.L."/>
            <person name="Sanders W.S."/>
            <person name="Peterson D.G."/>
            <person name="Frelichowski J.E."/>
            <person name="Scheffler J.A."/>
            <person name="Scheffler B.E."/>
            <person name="Wendel J.F."/>
        </authorList>
    </citation>
    <scope>NUCLEOTIDE SEQUENCE [LARGE SCALE GENOMIC DNA]</scope>
    <source>
        <strain evidence="11">1</strain>
        <tissue evidence="11">Leaf</tissue>
    </source>
</reference>
<evidence type="ECO:0000256" key="7">
    <source>
        <dbReference type="ARBA" id="ARBA00022679"/>
    </source>
</evidence>
<evidence type="ECO:0000256" key="9">
    <source>
        <dbReference type="ARBA" id="ARBA00023134"/>
    </source>
</evidence>
<evidence type="ECO:0000313" key="12">
    <source>
        <dbReference type="Proteomes" id="UP000593576"/>
    </source>
</evidence>
<evidence type="ECO:0000256" key="6">
    <source>
        <dbReference type="ARBA" id="ARBA00022676"/>
    </source>
</evidence>
<dbReference type="SUPFAM" id="SSF53271">
    <property type="entry name" value="PRTase-like"/>
    <property type="match status" value="1"/>
</dbReference>
<protein>
    <recommendedName>
        <fullName evidence="4">uracil phosphoribosyltransferase</fullName>
        <ecNumber evidence="4">2.4.2.9</ecNumber>
    </recommendedName>
</protein>
<dbReference type="GO" id="GO:0008655">
    <property type="term" value="P:pyrimidine-containing compound salvage"/>
    <property type="evidence" value="ECO:0007669"/>
    <property type="project" value="UniProtKB-ARBA"/>
</dbReference>
<keyword evidence="8" id="KW-0547">Nucleotide-binding</keyword>
<comment type="cofactor">
    <cofactor evidence="1">
        <name>Mg(2+)</name>
        <dbReference type="ChEBI" id="CHEBI:18420"/>
    </cofactor>
</comment>
<evidence type="ECO:0000256" key="4">
    <source>
        <dbReference type="ARBA" id="ARBA00011894"/>
    </source>
</evidence>
<dbReference type="CDD" id="cd06223">
    <property type="entry name" value="PRTases_typeI"/>
    <property type="match status" value="1"/>
</dbReference>
<dbReference type="OrthoDB" id="106623at2759"/>
<dbReference type="InterPro" id="IPR000836">
    <property type="entry name" value="PRTase_dom"/>
</dbReference>
<keyword evidence="7" id="KW-0808">Transferase</keyword>
<comment type="similarity">
    <text evidence="3">Belongs to the UPRTase family.</text>
</comment>
<organism evidence="11 12">
    <name type="scientific">Gossypium schwendimanii</name>
    <name type="common">Cotton</name>
    <dbReference type="NCBI Taxonomy" id="34291"/>
    <lineage>
        <taxon>Eukaryota</taxon>
        <taxon>Viridiplantae</taxon>
        <taxon>Streptophyta</taxon>
        <taxon>Embryophyta</taxon>
        <taxon>Tracheophyta</taxon>
        <taxon>Spermatophyta</taxon>
        <taxon>Magnoliopsida</taxon>
        <taxon>eudicotyledons</taxon>
        <taxon>Gunneridae</taxon>
        <taxon>Pentapetalae</taxon>
        <taxon>rosids</taxon>
        <taxon>malvids</taxon>
        <taxon>Malvales</taxon>
        <taxon>Malvaceae</taxon>
        <taxon>Malvoideae</taxon>
        <taxon>Gossypium</taxon>
    </lineage>
</organism>
<dbReference type="GO" id="GO:0004845">
    <property type="term" value="F:uracil phosphoribosyltransferase activity"/>
    <property type="evidence" value="ECO:0007669"/>
    <property type="project" value="UniProtKB-EC"/>
</dbReference>
<dbReference type="FunFam" id="3.40.50.2020:FF:000023">
    <property type="entry name" value="Probable uracil phosphoribosyltransferase"/>
    <property type="match status" value="1"/>
</dbReference>
<proteinExistence type="inferred from homology"/>
<evidence type="ECO:0000256" key="3">
    <source>
        <dbReference type="ARBA" id="ARBA00009516"/>
    </source>
</evidence>
<dbReference type="Gene3D" id="3.40.50.2020">
    <property type="match status" value="1"/>
</dbReference>
<evidence type="ECO:0000256" key="2">
    <source>
        <dbReference type="ARBA" id="ARBA00005180"/>
    </source>
</evidence>
<evidence type="ECO:0000256" key="1">
    <source>
        <dbReference type="ARBA" id="ARBA00001946"/>
    </source>
</evidence>
<evidence type="ECO:0000256" key="8">
    <source>
        <dbReference type="ARBA" id="ARBA00022741"/>
    </source>
</evidence>
<dbReference type="Pfam" id="PF14681">
    <property type="entry name" value="UPRTase"/>
    <property type="match status" value="1"/>
</dbReference>
<keyword evidence="12" id="KW-1185">Reference proteome</keyword>
<dbReference type="EC" id="2.4.2.9" evidence="4"/>
<comment type="pathway">
    <text evidence="2">Pyrimidine metabolism; UMP biosynthesis via salvage pathway; UMP from uracil: step 1/1.</text>
</comment>
<feature type="domain" description="Phosphoribosyltransferase" evidence="10">
    <location>
        <begin position="3"/>
        <end position="208"/>
    </location>
</feature>
<keyword evidence="9" id="KW-0342">GTP-binding</keyword>
<dbReference type="InterPro" id="IPR029057">
    <property type="entry name" value="PRTase-like"/>
</dbReference>
<dbReference type="AlphaFoldDB" id="A0A7J9MID6"/>